<reference evidence="2 3" key="1">
    <citation type="submission" date="2022-06" db="EMBL/GenBank/DDBJ databases">
        <title>Roseomonas CN29.</title>
        <authorList>
            <person name="Cheng Y."/>
            <person name="He X."/>
        </authorList>
    </citation>
    <scope>NUCLEOTIDE SEQUENCE [LARGE SCALE GENOMIC DNA]</scope>
    <source>
        <strain evidence="2 3">CN29</strain>
    </source>
</reference>
<gene>
    <name evidence="2" type="ORF">NRP21_13995</name>
</gene>
<feature type="transmembrane region" description="Helical" evidence="1">
    <location>
        <begin position="7"/>
        <end position="32"/>
    </location>
</feature>
<keyword evidence="1" id="KW-0472">Membrane</keyword>
<evidence type="ECO:0000256" key="1">
    <source>
        <dbReference type="SAM" id="Phobius"/>
    </source>
</evidence>
<feature type="transmembrane region" description="Helical" evidence="1">
    <location>
        <begin position="52"/>
        <end position="72"/>
    </location>
</feature>
<evidence type="ECO:0000313" key="3">
    <source>
        <dbReference type="Proteomes" id="UP001524642"/>
    </source>
</evidence>
<dbReference type="RefSeq" id="WP_257716832.1">
    <property type="nucleotide sequence ID" value="NZ_JANJOU010000010.1"/>
</dbReference>
<protein>
    <submittedName>
        <fullName evidence="2">Uncharacterized protein</fullName>
    </submittedName>
</protein>
<proteinExistence type="predicted"/>
<sequence length="86" mass="9023">MPRLLNALGFVAFVVGAVALAFALYILLAGVIGWNPFSNVRPMLASVNSMAVMAIIGVVLLVIGAMLAVAAARAEWRREMQAVVAP</sequence>
<keyword evidence="3" id="KW-1185">Reference proteome</keyword>
<dbReference type="EMBL" id="JANJOU010000010">
    <property type="protein sequence ID" value="MCR0983163.1"/>
    <property type="molecule type" value="Genomic_DNA"/>
</dbReference>
<dbReference type="Proteomes" id="UP001524642">
    <property type="component" value="Unassembled WGS sequence"/>
</dbReference>
<accession>A0ABT1X6Z2</accession>
<keyword evidence="1" id="KW-1133">Transmembrane helix</keyword>
<evidence type="ECO:0000313" key="2">
    <source>
        <dbReference type="EMBL" id="MCR0983163.1"/>
    </source>
</evidence>
<keyword evidence="1" id="KW-0812">Transmembrane</keyword>
<name>A0ABT1X6Z2_9PROT</name>
<organism evidence="2 3">
    <name type="scientific">Roseomonas populi</name>
    <dbReference type="NCBI Taxonomy" id="3121582"/>
    <lineage>
        <taxon>Bacteria</taxon>
        <taxon>Pseudomonadati</taxon>
        <taxon>Pseudomonadota</taxon>
        <taxon>Alphaproteobacteria</taxon>
        <taxon>Acetobacterales</taxon>
        <taxon>Roseomonadaceae</taxon>
        <taxon>Roseomonas</taxon>
    </lineage>
</organism>
<comment type="caution">
    <text evidence="2">The sequence shown here is derived from an EMBL/GenBank/DDBJ whole genome shotgun (WGS) entry which is preliminary data.</text>
</comment>